<dbReference type="InterPro" id="IPR017790">
    <property type="entry name" value="Penicillin-binding_protein_2"/>
</dbReference>
<sequence>MVDRRDREEIFQKRVVWAGYVFFFFFLILLFKLIYIQILRHDYFWKLAQQRTFVRVAVPAPRGRIYDYKGVLLAGNRPSFNLYLDPFYLKGREDKILKLLADLLEEDYSKLKEEYLFKKRRAYGEILLRRGLDRNTVARLEARRYYLPGLKLVAQPERFYPFGREFFHLVGYVSPITQEELKRLKNEGYDSKDFLGRSGLEKLFEAELRGQKGELELERDAFGRIVKVVGERLPIPGKDLYLTIDSLLQREVFRFLEGRSGAVVILSPKDGSLKALVSSPAPDANKFVGGFTSLEWKELVSNPRHPLLNKALQGYHPGSTFKPVTALAALKAGLVNPEESIYCPGFYKLGRRVFRCWQKRGHGKVALIQALAQSCDTYFYVLGERLDIDYLADFARACGFGKPSGLGLPGEDPGIVPDRDWKRRVLGSPWQKGENLIVAIGQGALEVNLVQLSKFYAALANGGRLLRPYVVARLASSDGYEAKDFGPLMEATLPVSPEFIAEVRKGLIEAVNGRHGTGRAAKLKRIVVAGKTGTAQVVRLKKDKTKKEKEDGIPYEERDHAWFVAFAPAEDPEIVVGVFVEHGGHGGSAAAPIAGRILKTYFLGATP</sequence>
<dbReference type="GO" id="GO:0005886">
    <property type="term" value="C:plasma membrane"/>
    <property type="evidence" value="ECO:0007669"/>
    <property type="project" value="UniProtKB-SubCell"/>
</dbReference>
<feature type="domain" description="Penicillin-binding protein dimerisation" evidence="16">
    <location>
        <begin position="58"/>
        <end position="228"/>
    </location>
</feature>
<evidence type="ECO:0000256" key="10">
    <source>
        <dbReference type="ARBA" id="ARBA00022984"/>
    </source>
</evidence>
<dbReference type="Gene3D" id="3.30.1390.30">
    <property type="entry name" value="Penicillin-binding protein 2a, domain 3"/>
    <property type="match status" value="1"/>
</dbReference>
<organism evidence="17 18">
    <name type="scientific">Thermosulfurimonas dismutans</name>
    <dbReference type="NCBI Taxonomy" id="999894"/>
    <lineage>
        <taxon>Bacteria</taxon>
        <taxon>Pseudomonadati</taxon>
        <taxon>Thermodesulfobacteriota</taxon>
        <taxon>Thermodesulfobacteria</taxon>
        <taxon>Thermodesulfobacteriales</taxon>
        <taxon>Thermodesulfobacteriaceae</taxon>
        <taxon>Thermosulfurimonas</taxon>
    </lineage>
</organism>
<evidence type="ECO:0000256" key="13">
    <source>
        <dbReference type="ARBA" id="ARBA00023316"/>
    </source>
</evidence>
<dbReference type="InterPro" id="IPR001460">
    <property type="entry name" value="PCN-bd_Tpept"/>
</dbReference>
<keyword evidence="18" id="KW-1185">Reference proteome</keyword>
<dbReference type="Pfam" id="PF03717">
    <property type="entry name" value="PBP_dimer"/>
    <property type="match status" value="1"/>
</dbReference>
<keyword evidence="11 14" id="KW-1133">Transmembrane helix</keyword>
<keyword evidence="7 14" id="KW-0812">Transmembrane</keyword>
<evidence type="ECO:0000259" key="16">
    <source>
        <dbReference type="Pfam" id="PF03717"/>
    </source>
</evidence>
<evidence type="ECO:0000256" key="8">
    <source>
        <dbReference type="ARBA" id="ARBA00022801"/>
    </source>
</evidence>
<evidence type="ECO:0000256" key="5">
    <source>
        <dbReference type="ARBA" id="ARBA00022645"/>
    </source>
</evidence>
<dbReference type="InterPro" id="IPR036138">
    <property type="entry name" value="PBP_dimer_sf"/>
</dbReference>
<keyword evidence="4" id="KW-0997">Cell inner membrane</keyword>
<evidence type="ECO:0000313" key="18">
    <source>
        <dbReference type="Proteomes" id="UP000078390"/>
    </source>
</evidence>
<dbReference type="GO" id="GO:0008658">
    <property type="term" value="F:penicillin binding"/>
    <property type="evidence" value="ECO:0007669"/>
    <property type="project" value="InterPro"/>
</dbReference>
<dbReference type="InterPro" id="IPR012338">
    <property type="entry name" value="Beta-lactam/transpept-like"/>
</dbReference>
<evidence type="ECO:0000256" key="3">
    <source>
        <dbReference type="ARBA" id="ARBA00022475"/>
    </source>
</evidence>
<keyword evidence="13" id="KW-0961">Cell wall biogenesis/degradation</keyword>
<keyword evidence="8" id="KW-0378">Hydrolase</keyword>
<evidence type="ECO:0000256" key="14">
    <source>
        <dbReference type="SAM" id="Phobius"/>
    </source>
</evidence>
<protein>
    <submittedName>
        <fullName evidence="17">Penicillin-binding protein 2 (PBP-2)</fullName>
    </submittedName>
</protein>
<comment type="subcellular location">
    <subcellularLocation>
        <location evidence="2">Cell membrane</location>
    </subcellularLocation>
    <subcellularLocation>
        <location evidence="1">Membrane</location>
        <topology evidence="1">Single-pass membrane protein</topology>
    </subcellularLocation>
</comment>
<dbReference type="OrthoDB" id="9766847at2"/>
<dbReference type="InterPro" id="IPR050515">
    <property type="entry name" value="Beta-lactam/transpept"/>
</dbReference>
<gene>
    <name evidence="17" type="ORF">TDIS_0099</name>
</gene>
<keyword evidence="12 14" id="KW-0472">Membrane</keyword>
<evidence type="ECO:0000256" key="1">
    <source>
        <dbReference type="ARBA" id="ARBA00004167"/>
    </source>
</evidence>
<dbReference type="SUPFAM" id="SSF56601">
    <property type="entry name" value="beta-lactamase/transpeptidase-like"/>
    <property type="match status" value="1"/>
</dbReference>
<keyword evidence="10" id="KW-0573">Peptidoglycan synthesis</keyword>
<comment type="caution">
    <text evidence="17">The sequence shown here is derived from an EMBL/GenBank/DDBJ whole genome shotgun (WGS) entry which is preliminary data.</text>
</comment>
<evidence type="ECO:0000313" key="17">
    <source>
        <dbReference type="EMBL" id="OAQ21581.1"/>
    </source>
</evidence>
<keyword evidence="3" id="KW-1003">Cell membrane</keyword>
<proteinExistence type="predicted"/>
<evidence type="ECO:0000256" key="6">
    <source>
        <dbReference type="ARBA" id="ARBA00022670"/>
    </source>
</evidence>
<dbReference type="RefSeq" id="WP_084270870.1">
    <property type="nucleotide sequence ID" value="NZ_LWLG01000001.1"/>
</dbReference>
<dbReference type="GO" id="GO:0071555">
    <property type="term" value="P:cell wall organization"/>
    <property type="evidence" value="ECO:0007669"/>
    <property type="project" value="UniProtKB-KW"/>
</dbReference>
<keyword evidence="5" id="KW-0121">Carboxypeptidase</keyword>
<dbReference type="Proteomes" id="UP000078390">
    <property type="component" value="Unassembled WGS sequence"/>
</dbReference>
<dbReference type="GO" id="GO:0009002">
    <property type="term" value="F:serine-type D-Ala-D-Ala carboxypeptidase activity"/>
    <property type="evidence" value="ECO:0007669"/>
    <property type="project" value="InterPro"/>
</dbReference>
<dbReference type="SUPFAM" id="SSF56519">
    <property type="entry name" value="Penicillin binding protein dimerisation domain"/>
    <property type="match status" value="1"/>
</dbReference>
<feature type="domain" description="Penicillin-binding protein transpeptidase" evidence="15">
    <location>
        <begin position="261"/>
        <end position="599"/>
    </location>
</feature>
<dbReference type="Gene3D" id="3.90.1310.10">
    <property type="entry name" value="Penicillin-binding protein 2a (Domain 2)"/>
    <property type="match status" value="1"/>
</dbReference>
<accession>A0A179D717</accession>
<dbReference type="GO" id="GO:0071972">
    <property type="term" value="F:peptidoglycan L,D-transpeptidase activity"/>
    <property type="evidence" value="ECO:0007669"/>
    <property type="project" value="TreeGrafter"/>
</dbReference>
<dbReference type="EMBL" id="LWLG01000001">
    <property type="protein sequence ID" value="OAQ21581.1"/>
    <property type="molecule type" value="Genomic_DNA"/>
</dbReference>
<dbReference type="AlphaFoldDB" id="A0A179D717"/>
<evidence type="ECO:0000256" key="2">
    <source>
        <dbReference type="ARBA" id="ARBA00004236"/>
    </source>
</evidence>
<name>A0A179D717_9BACT</name>
<dbReference type="GO" id="GO:0006508">
    <property type="term" value="P:proteolysis"/>
    <property type="evidence" value="ECO:0007669"/>
    <property type="project" value="UniProtKB-KW"/>
</dbReference>
<dbReference type="STRING" id="999894.TDIS_0099"/>
<evidence type="ECO:0000256" key="7">
    <source>
        <dbReference type="ARBA" id="ARBA00022692"/>
    </source>
</evidence>
<evidence type="ECO:0000256" key="9">
    <source>
        <dbReference type="ARBA" id="ARBA00022960"/>
    </source>
</evidence>
<dbReference type="GO" id="GO:0008360">
    <property type="term" value="P:regulation of cell shape"/>
    <property type="evidence" value="ECO:0007669"/>
    <property type="project" value="UniProtKB-KW"/>
</dbReference>
<evidence type="ECO:0000256" key="12">
    <source>
        <dbReference type="ARBA" id="ARBA00023136"/>
    </source>
</evidence>
<evidence type="ECO:0000256" key="4">
    <source>
        <dbReference type="ARBA" id="ARBA00022519"/>
    </source>
</evidence>
<dbReference type="GO" id="GO:0009252">
    <property type="term" value="P:peptidoglycan biosynthetic process"/>
    <property type="evidence" value="ECO:0007669"/>
    <property type="project" value="UniProtKB-KW"/>
</dbReference>
<dbReference type="PANTHER" id="PTHR30627">
    <property type="entry name" value="PEPTIDOGLYCAN D,D-TRANSPEPTIDASE"/>
    <property type="match status" value="1"/>
</dbReference>
<dbReference type="Pfam" id="PF00905">
    <property type="entry name" value="Transpeptidase"/>
    <property type="match status" value="1"/>
</dbReference>
<evidence type="ECO:0000256" key="11">
    <source>
        <dbReference type="ARBA" id="ARBA00022989"/>
    </source>
</evidence>
<evidence type="ECO:0000259" key="15">
    <source>
        <dbReference type="Pfam" id="PF00905"/>
    </source>
</evidence>
<keyword evidence="9" id="KW-0133">Cell shape</keyword>
<dbReference type="PANTHER" id="PTHR30627:SF2">
    <property type="entry name" value="PEPTIDOGLYCAN D,D-TRANSPEPTIDASE MRDA"/>
    <property type="match status" value="1"/>
</dbReference>
<dbReference type="NCBIfam" id="TIGR03423">
    <property type="entry name" value="pbp2_mrdA"/>
    <property type="match status" value="1"/>
</dbReference>
<dbReference type="InterPro" id="IPR005311">
    <property type="entry name" value="PBP_dimer"/>
</dbReference>
<dbReference type="PATRIC" id="fig|999894.6.peg.99"/>
<feature type="transmembrane region" description="Helical" evidence="14">
    <location>
        <begin position="15"/>
        <end position="36"/>
    </location>
</feature>
<dbReference type="Gene3D" id="3.40.710.10">
    <property type="entry name" value="DD-peptidase/beta-lactamase superfamily"/>
    <property type="match status" value="1"/>
</dbReference>
<keyword evidence="6" id="KW-0645">Protease</keyword>
<reference evidence="17 18" key="1">
    <citation type="submission" date="2016-04" db="EMBL/GenBank/DDBJ databases">
        <title>Genome analysis of Thermosulfurimonas dismutans, the first thermophilic sulfur-disproportionating bacterium of the phylum Thermodesulfobacteria.</title>
        <authorList>
            <person name="Mardanov A.V."/>
            <person name="Beletsky A.V."/>
            <person name="Kadnikov V.V."/>
            <person name="Slobodkin A.I."/>
            <person name="Ravin N.V."/>
        </authorList>
    </citation>
    <scope>NUCLEOTIDE SEQUENCE [LARGE SCALE GENOMIC DNA]</scope>
    <source>
        <strain evidence="17 18">S95</strain>
    </source>
</reference>